<dbReference type="AlphaFoldDB" id="A0A1Y1Z570"/>
<comment type="caution">
    <text evidence="2">The sequence shown here is derived from an EMBL/GenBank/DDBJ whole genome shotgun (WGS) entry which is preliminary data.</text>
</comment>
<keyword evidence="3" id="KW-1185">Reference proteome</keyword>
<dbReference type="InterPro" id="IPR056681">
    <property type="entry name" value="DUF7779"/>
</dbReference>
<protein>
    <recommendedName>
        <fullName evidence="1">DUF7779 domain-containing protein</fullName>
    </recommendedName>
</protein>
<dbReference type="Proteomes" id="UP000193144">
    <property type="component" value="Unassembled WGS sequence"/>
</dbReference>
<feature type="domain" description="DUF7779" evidence="1">
    <location>
        <begin position="171"/>
        <end position="246"/>
    </location>
</feature>
<dbReference type="SUPFAM" id="SSF48452">
    <property type="entry name" value="TPR-like"/>
    <property type="match status" value="1"/>
</dbReference>
<dbReference type="PANTHER" id="PTHR46082:SF6">
    <property type="entry name" value="AAA+ ATPASE DOMAIN-CONTAINING PROTEIN-RELATED"/>
    <property type="match status" value="1"/>
</dbReference>
<dbReference type="EMBL" id="MCFA01000126">
    <property type="protein sequence ID" value="ORY05389.1"/>
    <property type="molecule type" value="Genomic_DNA"/>
</dbReference>
<dbReference type="OrthoDB" id="20872at2759"/>
<evidence type="ECO:0000313" key="2">
    <source>
        <dbReference type="EMBL" id="ORY05389.1"/>
    </source>
</evidence>
<dbReference type="STRING" id="1231657.A0A1Y1Z570"/>
<dbReference type="Gene3D" id="1.25.40.10">
    <property type="entry name" value="Tetratricopeptide repeat domain"/>
    <property type="match status" value="1"/>
</dbReference>
<dbReference type="InterPro" id="IPR053137">
    <property type="entry name" value="NLR-like"/>
</dbReference>
<organism evidence="2 3">
    <name type="scientific">Clohesyomyces aquaticus</name>
    <dbReference type="NCBI Taxonomy" id="1231657"/>
    <lineage>
        <taxon>Eukaryota</taxon>
        <taxon>Fungi</taxon>
        <taxon>Dikarya</taxon>
        <taxon>Ascomycota</taxon>
        <taxon>Pezizomycotina</taxon>
        <taxon>Dothideomycetes</taxon>
        <taxon>Pleosporomycetidae</taxon>
        <taxon>Pleosporales</taxon>
        <taxon>Lindgomycetaceae</taxon>
        <taxon>Clohesyomyces</taxon>
    </lineage>
</organism>
<dbReference type="PANTHER" id="PTHR46082">
    <property type="entry name" value="ATP/GTP-BINDING PROTEIN-RELATED"/>
    <property type="match status" value="1"/>
</dbReference>
<reference evidence="2 3" key="1">
    <citation type="submission" date="2016-07" db="EMBL/GenBank/DDBJ databases">
        <title>Pervasive Adenine N6-methylation of Active Genes in Fungi.</title>
        <authorList>
            <consortium name="DOE Joint Genome Institute"/>
            <person name="Mondo S.J."/>
            <person name="Dannebaum R.O."/>
            <person name="Kuo R.C."/>
            <person name="Labutti K."/>
            <person name="Haridas S."/>
            <person name="Kuo A."/>
            <person name="Salamov A."/>
            <person name="Ahrendt S.R."/>
            <person name="Lipzen A."/>
            <person name="Sullivan W."/>
            <person name="Andreopoulos W.B."/>
            <person name="Clum A."/>
            <person name="Lindquist E."/>
            <person name="Daum C."/>
            <person name="Ramamoorthy G.K."/>
            <person name="Gryganskyi A."/>
            <person name="Culley D."/>
            <person name="Magnuson J.K."/>
            <person name="James T.Y."/>
            <person name="O'Malley M.A."/>
            <person name="Stajich J.E."/>
            <person name="Spatafora J.W."/>
            <person name="Visel A."/>
            <person name="Grigoriev I.V."/>
        </authorList>
    </citation>
    <scope>NUCLEOTIDE SEQUENCE [LARGE SCALE GENOMIC DNA]</scope>
    <source>
        <strain evidence="2 3">CBS 115471</strain>
    </source>
</reference>
<sequence>MIVNNADDSSILFDPASRAYVGEAGSIGQAAEALSEFLPQSPNGSVLVTSRSREVAYRLTGRYADLVEVRPMDRADGLALLEKKLGPDATKDKAVELLQVVDYMPLAITQATAFIQQRAPRMTISRYLDEVRRSDHDRARLLTKDVRDSRRDGRASNLIIATWQISFEHIRKAMPTAARLLSLMSFFHRQGIPERLLCNRYQRDGGEESNFEDDIHALTNYSLVKMNADGNEFEMHRLVQFSTRKWLELYDELEEWKQRYITTIDEASPVGRYENWVACQRLLPHAEVVLSYRPKDSRWLKQWGSVLFKNAWYAAEKGQYRNAEEMDLRALEWRENVLGKEHPSTLTSVYCLAYLLHKRRRYKEASQLY</sequence>
<evidence type="ECO:0000259" key="1">
    <source>
        <dbReference type="Pfam" id="PF25000"/>
    </source>
</evidence>
<dbReference type="SUPFAM" id="SSF52540">
    <property type="entry name" value="P-loop containing nucleoside triphosphate hydrolases"/>
    <property type="match status" value="1"/>
</dbReference>
<dbReference type="Pfam" id="PF13424">
    <property type="entry name" value="TPR_12"/>
    <property type="match status" value="1"/>
</dbReference>
<dbReference type="Pfam" id="PF25000">
    <property type="entry name" value="DUF7779"/>
    <property type="match status" value="1"/>
</dbReference>
<accession>A0A1Y1Z570</accession>
<gene>
    <name evidence="2" type="ORF">BCR34DRAFT_633083</name>
</gene>
<name>A0A1Y1Z570_9PLEO</name>
<dbReference type="InterPro" id="IPR027417">
    <property type="entry name" value="P-loop_NTPase"/>
</dbReference>
<proteinExistence type="predicted"/>
<dbReference type="InterPro" id="IPR011990">
    <property type="entry name" value="TPR-like_helical_dom_sf"/>
</dbReference>
<evidence type="ECO:0000313" key="3">
    <source>
        <dbReference type="Proteomes" id="UP000193144"/>
    </source>
</evidence>